<evidence type="ECO:0000259" key="18">
    <source>
        <dbReference type="Pfam" id="PF00361"/>
    </source>
</evidence>
<feature type="transmembrane region" description="Helical" evidence="17">
    <location>
        <begin position="128"/>
        <end position="155"/>
    </location>
</feature>
<accession>A0A6G9DW68</accession>
<evidence type="ECO:0000256" key="4">
    <source>
        <dbReference type="ARBA" id="ARBA00021008"/>
    </source>
</evidence>
<feature type="transmembrane region" description="Helical" evidence="17">
    <location>
        <begin position="12"/>
        <end position="34"/>
    </location>
</feature>
<evidence type="ECO:0000256" key="17">
    <source>
        <dbReference type="RuleBase" id="RU003403"/>
    </source>
</evidence>
<dbReference type="EC" id="7.1.1.2" evidence="3 17"/>
<evidence type="ECO:0000256" key="9">
    <source>
        <dbReference type="ARBA" id="ARBA00022967"/>
    </source>
</evidence>
<gene>
    <name evidence="19" type="primary">nad2</name>
</gene>
<evidence type="ECO:0000256" key="14">
    <source>
        <dbReference type="ARBA" id="ARBA00023128"/>
    </source>
</evidence>
<keyword evidence="14 17" id="KW-0496">Mitochondrion</keyword>
<dbReference type="Pfam" id="PF00361">
    <property type="entry name" value="Proton_antipo_M"/>
    <property type="match status" value="1"/>
</dbReference>
<dbReference type="GO" id="GO:0005743">
    <property type="term" value="C:mitochondrial inner membrane"/>
    <property type="evidence" value="ECO:0007669"/>
    <property type="project" value="UniProtKB-SubCell"/>
</dbReference>
<dbReference type="InterPro" id="IPR003917">
    <property type="entry name" value="NADH_UbQ_OxRdtase_chain2"/>
</dbReference>
<dbReference type="PRINTS" id="PR01436">
    <property type="entry name" value="NADHDHGNASE2"/>
</dbReference>
<reference evidence="19" key="1">
    <citation type="submission" date="2020-02" db="EMBL/GenBank/DDBJ databases">
        <authorList>
            <person name="Qu J."/>
            <person name="Wang X."/>
            <person name="Cui Y."/>
        </authorList>
    </citation>
    <scope>NUCLEOTIDE SEQUENCE</scope>
</reference>
<name>A0A6G9DW68_9MOLL</name>
<evidence type="ECO:0000256" key="10">
    <source>
        <dbReference type="ARBA" id="ARBA00022982"/>
    </source>
</evidence>
<keyword evidence="15 17" id="KW-0472">Membrane</keyword>
<comment type="similarity">
    <text evidence="2 17">Belongs to the complex I subunit 2 family.</text>
</comment>
<keyword evidence="6 17" id="KW-0679">Respiratory chain</keyword>
<evidence type="ECO:0000256" key="7">
    <source>
        <dbReference type="ARBA" id="ARBA00022692"/>
    </source>
</evidence>
<dbReference type="GO" id="GO:0006120">
    <property type="term" value="P:mitochondrial electron transport, NADH to ubiquinone"/>
    <property type="evidence" value="ECO:0007669"/>
    <property type="project" value="InterPro"/>
</dbReference>
<evidence type="ECO:0000256" key="5">
    <source>
        <dbReference type="ARBA" id="ARBA00022448"/>
    </source>
</evidence>
<keyword evidence="9 17" id="KW-1278">Translocase</keyword>
<proteinExistence type="inferred from homology"/>
<geneLocation type="mitochondrion" evidence="19"/>
<dbReference type="InterPro" id="IPR050175">
    <property type="entry name" value="Complex_I_Subunit_2"/>
</dbReference>
<keyword evidence="13 17" id="KW-0830">Ubiquinone</keyword>
<feature type="transmembrane region" description="Helical" evidence="17">
    <location>
        <begin position="176"/>
        <end position="201"/>
    </location>
</feature>
<comment type="catalytic activity">
    <reaction evidence="16 17">
        <text>a ubiquinone + NADH + 5 H(+)(in) = a ubiquinol + NAD(+) + 4 H(+)(out)</text>
        <dbReference type="Rhea" id="RHEA:29091"/>
        <dbReference type="Rhea" id="RHEA-COMP:9565"/>
        <dbReference type="Rhea" id="RHEA-COMP:9566"/>
        <dbReference type="ChEBI" id="CHEBI:15378"/>
        <dbReference type="ChEBI" id="CHEBI:16389"/>
        <dbReference type="ChEBI" id="CHEBI:17976"/>
        <dbReference type="ChEBI" id="CHEBI:57540"/>
        <dbReference type="ChEBI" id="CHEBI:57945"/>
        <dbReference type="EC" id="7.1.1.2"/>
    </reaction>
</comment>
<keyword evidence="10 17" id="KW-0249">Electron transport</keyword>
<dbReference type="InterPro" id="IPR001750">
    <property type="entry name" value="ND/Mrp_TM"/>
</dbReference>
<feature type="domain" description="NADH:quinone oxidoreductase/Mrp antiporter transmembrane" evidence="18">
    <location>
        <begin position="12"/>
        <end position="276"/>
    </location>
</feature>
<dbReference type="PANTHER" id="PTHR46552">
    <property type="entry name" value="NADH-UBIQUINONE OXIDOREDUCTASE CHAIN 2"/>
    <property type="match status" value="1"/>
</dbReference>
<evidence type="ECO:0000256" key="2">
    <source>
        <dbReference type="ARBA" id="ARBA00007012"/>
    </source>
</evidence>
<feature type="transmembrane region" description="Helical" evidence="17">
    <location>
        <begin position="306"/>
        <end position="325"/>
    </location>
</feature>
<evidence type="ECO:0000256" key="13">
    <source>
        <dbReference type="ARBA" id="ARBA00023075"/>
    </source>
</evidence>
<evidence type="ECO:0000256" key="1">
    <source>
        <dbReference type="ARBA" id="ARBA00004448"/>
    </source>
</evidence>
<evidence type="ECO:0000256" key="12">
    <source>
        <dbReference type="ARBA" id="ARBA00023027"/>
    </source>
</evidence>
<sequence>MMFIGTFFSLCSTHWLGVWLGLEINLMGFIPIMVQSSKSEEVESGIKYFLTQAIASALLLVASLMMFWKFGSWGVSSLGIFMNSSLVLSSLLLKLGMSPFHFWVPGVVSGLSWFCNILLLTWQKVAPMLVICFFFSLSKELLFVLILLSSFFGGVGGVNQTSIRALLSYSSILHGGWMLSSMVISLEVACIYLLLYSTILIFILGEFLNQESKTNKQFNNIFLWNTFSRMAICFMILSMGGMPPMIGFFMKWMVLSILISVKMVLVSAVLIVGSVIGLYYYLILMFSILVSCNSNWKYLNYVDMKLMSWSVFFNFSGLSFIFWLWSFI</sequence>
<keyword evidence="11 17" id="KW-1133">Transmembrane helix</keyword>
<dbReference type="EMBL" id="MT070411">
    <property type="protein sequence ID" value="QIP53378.1"/>
    <property type="molecule type" value="Genomic_DNA"/>
</dbReference>
<feature type="transmembrane region" description="Helical" evidence="17">
    <location>
        <begin position="100"/>
        <end position="122"/>
    </location>
</feature>
<evidence type="ECO:0000256" key="3">
    <source>
        <dbReference type="ARBA" id="ARBA00012944"/>
    </source>
</evidence>
<keyword evidence="5" id="KW-0813">Transport</keyword>
<dbReference type="PANTHER" id="PTHR46552:SF1">
    <property type="entry name" value="NADH-UBIQUINONE OXIDOREDUCTASE CHAIN 2"/>
    <property type="match status" value="1"/>
</dbReference>
<evidence type="ECO:0000313" key="19">
    <source>
        <dbReference type="EMBL" id="QIP53378.1"/>
    </source>
</evidence>
<keyword evidence="7 17" id="KW-0812">Transmembrane</keyword>
<dbReference type="GO" id="GO:0008137">
    <property type="term" value="F:NADH dehydrogenase (ubiquinone) activity"/>
    <property type="evidence" value="ECO:0007669"/>
    <property type="project" value="UniProtKB-EC"/>
</dbReference>
<evidence type="ECO:0000256" key="15">
    <source>
        <dbReference type="ARBA" id="ARBA00023136"/>
    </source>
</evidence>
<feature type="transmembrane region" description="Helical" evidence="17">
    <location>
        <begin position="221"/>
        <end position="240"/>
    </location>
</feature>
<evidence type="ECO:0000256" key="16">
    <source>
        <dbReference type="ARBA" id="ARBA00049551"/>
    </source>
</evidence>
<comment type="function">
    <text evidence="17">Core subunit of the mitochondrial membrane respiratory chain NADH dehydrogenase (Complex I) which catalyzes electron transfer from NADH through the respiratory chain, using ubiquinone as an electron acceptor. Essential for the catalytic activity and assembly of complex I.</text>
</comment>
<feature type="transmembrane region" description="Helical" evidence="17">
    <location>
        <begin position="46"/>
        <end position="67"/>
    </location>
</feature>
<evidence type="ECO:0000256" key="11">
    <source>
        <dbReference type="ARBA" id="ARBA00022989"/>
    </source>
</evidence>
<comment type="subcellular location">
    <subcellularLocation>
        <location evidence="1 17">Mitochondrion inner membrane</location>
        <topology evidence="1 17">Multi-pass membrane protein</topology>
    </subcellularLocation>
</comment>
<evidence type="ECO:0000256" key="8">
    <source>
        <dbReference type="ARBA" id="ARBA00022792"/>
    </source>
</evidence>
<dbReference type="AlphaFoldDB" id="A0A6G9DW68"/>
<keyword evidence="8 17" id="KW-0999">Mitochondrion inner membrane</keyword>
<organism evidence="19">
    <name type="scientific">Lepidozona coreanica</name>
    <dbReference type="NCBI Taxonomy" id="55527"/>
    <lineage>
        <taxon>Eukaryota</taxon>
        <taxon>Metazoa</taxon>
        <taxon>Spiralia</taxon>
        <taxon>Lophotrochozoa</taxon>
        <taxon>Mollusca</taxon>
        <taxon>Polyplacophora</taxon>
        <taxon>Neoloricata</taxon>
        <taxon>Chitonida</taxon>
        <taxon>Chitonina</taxon>
        <taxon>Ischnochitonidae</taxon>
        <taxon>Lepidozona</taxon>
    </lineage>
</organism>
<keyword evidence="12 17" id="KW-0520">NAD</keyword>
<evidence type="ECO:0000256" key="6">
    <source>
        <dbReference type="ARBA" id="ARBA00022660"/>
    </source>
</evidence>
<protein>
    <recommendedName>
        <fullName evidence="4 17">NADH-ubiquinone oxidoreductase chain 2</fullName>
        <ecNumber evidence="3 17">7.1.1.2</ecNumber>
    </recommendedName>
</protein>